<dbReference type="Pfam" id="PF16366">
    <property type="entry name" value="CEBP_ZZ"/>
    <property type="match status" value="1"/>
</dbReference>
<dbReference type="GO" id="GO:0008135">
    <property type="term" value="F:translation factor activity, RNA binding"/>
    <property type="evidence" value="ECO:0007669"/>
    <property type="project" value="TreeGrafter"/>
</dbReference>
<dbReference type="InterPro" id="IPR034819">
    <property type="entry name" value="CPEB"/>
</dbReference>
<proteinExistence type="predicted"/>
<dbReference type="GO" id="GO:0005634">
    <property type="term" value="C:nucleus"/>
    <property type="evidence" value="ECO:0007669"/>
    <property type="project" value="TreeGrafter"/>
</dbReference>
<keyword evidence="1 2" id="KW-0694">RNA-binding</keyword>
<dbReference type="SMART" id="SM00360">
    <property type="entry name" value="RRM"/>
    <property type="match status" value="2"/>
</dbReference>
<name>A0A077Z751_TRITR</name>
<dbReference type="Gene3D" id="3.30.70.330">
    <property type="match status" value="2"/>
</dbReference>
<dbReference type="SUPFAM" id="SSF54928">
    <property type="entry name" value="RNA-binding domain, RBD"/>
    <property type="match status" value="1"/>
</dbReference>
<dbReference type="GO" id="GO:2000766">
    <property type="term" value="P:negative regulation of cytoplasmic translation"/>
    <property type="evidence" value="ECO:0007669"/>
    <property type="project" value="TreeGrafter"/>
</dbReference>
<gene>
    <name evidence="4" type="ORF">TTRE_0000431501</name>
</gene>
<dbReference type="Proteomes" id="UP000030665">
    <property type="component" value="Unassembled WGS sequence"/>
</dbReference>
<dbReference type="InterPro" id="IPR032296">
    <property type="entry name" value="CEBP_ZZ"/>
</dbReference>
<evidence type="ECO:0000313" key="5">
    <source>
        <dbReference type="Proteomes" id="UP000030665"/>
    </source>
</evidence>
<accession>A0A077Z751</accession>
<reference evidence="4" key="2">
    <citation type="submission" date="2014-03" db="EMBL/GenBank/DDBJ databases">
        <title>The whipworm genome and dual-species transcriptomics of an intimate host-pathogen interaction.</title>
        <authorList>
            <person name="Foth B.J."/>
            <person name="Tsai I.J."/>
            <person name="Reid A.J."/>
            <person name="Bancroft A.J."/>
            <person name="Nichol S."/>
            <person name="Tracey A."/>
            <person name="Holroyd N."/>
            <person name="Cotton J.A."/>
            <person name="Stanley E.J."/>
            <person name="Zarowiecki M."/>
            <person name="Liu J.Z."/>
            <person name="Huckvale T."/>
            <person name="Cooper P.J."/>
            <person name="Grencis R.K."/>
            <person name="Berriman M."/>
        </authorList>
    </citation>
    <scope>NUCLEOTIDE SEQUENCE [LARGE SCALE GENOMIC DNA]</scope>
</reference>
<dbReference type="GO" id="GO:0043022">
    <property type="term" value="F:ribosome binding"/>
    <property type="evidence" value="ECO:0007669"/>
    <property type="project" value="TreeGrafter"/>
</dbReference>
<dbReference type="CDD" id="cd19757">
    <property type="entry name" value="Bbox1"/>
    <property type="match status" value="1"/>
</dbReference>
<dbReference type="Pfam" id="PF16367">
    <property type="entry name" value="RRM_7"/>
    <property type="match status" value="1"/>
</dbReference>
<dbReference type="AlphaFoldDB" id="A0A077Z751"/>
<dbReference type="InterPro" id="IPR035979">
    <property type="entry name" value="RBD_domain_sf"/>
</dbReference>
<feature type="domain" description="RRM" evidence="3">
    <location>
        <begin position="134"/>
        <end position="222"/>
    </location>
</feature>
<dbReference type="GO" id="GO:0003730">
    <property type="term" value="F:mRNA 3'-UTR binding"/>
    <property type="evidence" value="ECO:0007669"/>
    <property type="project" value="InterPro"/>
</dbReference>
<sequence length="378" mass="42479">MERRLMGGIFGDYGTESSGSINGSSAVSYVNPRRLDENQARIAMENSFGRLSIRSTTASRPVQNNLVNNLIGVITVIILARQSTSTSRENHGIFYIGKGCYGVDIETASRFPLTPAELIDVRYWTDLRPEVTSRKVFVGGIPKKYTSSNIKTAFTAFGPATISWPTEGGEARKGPMKGFVFVIYKSADSVNNLLNDCILIGSKFFFYLQVAGRMPTLVQVRPWFLADQLAISDDPTRKVNFRRIAFFGGIPRSMKASELAECTEREIPGVVLVNIETDPHLDYPKGAAKVAFANDQSFREALRRRFLKVHYEEVLKVVEMKPFFLPEQNCNLCEENSAYVNLATQYCVEKSCVNFYCDDCWNRWHSNPEVADHIPLSK</sequence>
<dbReference type="EMBL" id="HG806003">
    <property type="protein sequence ID" value="CDW56041.1"/>
    <property type="molecule type" value="Genomic_DNA"/>
</dbReference>
<dbReference type="GO" id="GO:0045202">
    <property type="term" value="C:synapse"/>
    <property type="evidence" value="ECO:0007669"/>
    <property type="project" value="TreeGrafter"/>
</dbReference>
<dbReference type="PANTHER" id="PTHR12566">
    <property type="entry name" value="CYTOPLASMIC POLYADENYLATION ELEMENT BINDING PROTEIN CPEB"/>
    <property type="match status" value="1"/>
</dbReference>
<reference evidence="4" key="1">
    <citation type="submission" date="2014-01" db="EMBL/GenBank/DDBJ databases">
        <authorList>
            <person name="Aslett M."/>
        </authorList>
    </citation>
    <scope>NUCLEOTIDE SEQUENCE</scope>
</reference>
<dbReference type="InterPro" id="IPR000504">
    <property type="entry name" value="RRM_dom"/>
</dbReference>
<dbReference type="InterPro" id="IPR038446">
    <property type="entry name" value="CEBP_ZZ_sf"/>
</dbReference>
<dbReference type="GO" id="GO:0005737">
    <property type="term" value="C:cytoplasm"/>
    <property type="evidence" value="ECO:0007669"/>
    <property type="project" value="TreeGrafter"/>
</dbReference>
<dbReference type="InterPro" id="IPR012677">
    <property type="entry name" value="Nucleotide-bd_a/b_plait_sf"/>
</dbReference>
<evidence type="ECO:0000256" key="2">
    <source>
        <dbReference type="PROSITE-ProRule" id="PRU00176"/>
    </source>
</evidence>
<evidence type="ECO:0000256" key="1">
    <source>
        <dbReference type="ARBA" id="ARBA00022884"/>
    </source>
</evidence>
<dbReference type="OrthoDB" id="10033548at2759"/>
<dbReference type="PANTHER" id="PTHR12566:SF6">
    <property type="entry name" value="FOG-1 PROTEIN"/>
    <property type="match status" value="1"/>
</dbReference>
<dbReference type="Gene3D" id="4.10.640.40">
    <property type="entry name" value="Cytoplasmic polyadenylation element-binding protein, ZZ domain"/>
    <property type="match status" value="1"/>
</dbReference>
<dbReference type="STRING" id="36087.A0A077Z751"/>
<keyword evidence="5" id="KW-1185">Reference proteome</keyword>
<protein>
    <submittedName>
        <fullName evidence="4">RNA binding protein orb2</fullName>
    </submittedName>
</protein>
<evidence type="ECO:0000313" key="4">
    <source>
        <dbReference type="EMBL" id="CDW56041.1"/>
    </source>
</evidence>
<dbReference type="GO" id="GO:0000900">
    <property type="term" value="F:mRNA regulatory element binding translation repressor activity"/>
    <property type="evidence" value="ECO:0007669"/>
    <property type="project" value="TreeGrafter"/>
</dbReference>
<evidence type="ECO:0000259" key="3">
    <source>
        <dbReference type="PROSITE" id="PS50102"/>
    </source>
</evidence>
<dbReference type="GO" id="GO:0043005">
    <property type="term" value="C:neuron projection"/>
    <property type="evidence" value="ECO:0007669"/>
    <property type="project" value="TreeGrafter"/>
</dbReference>
<dbReference type="PROSITE" id="PS50102">
    <property type="entry name" value="RRM"/>
    <property type="match status" value="1"/>
</dbReference>
<organism evidence="4 5">
    <name type="scientific">Trichuris trichiura</name>
    <name type="common">Whipworm</name>
    <name type="synonym">Trichocephalus trichiurus</name>
    <dbReference type="NCBI Taxonomy" id="36087"/>
    <lineage>
        <taxon>Eukaryota</taxon>
        <taxon>Metazoa</taxon>
        <taxon>Ecdysozoa</taxon>
        <taxon>Nematoda</taxon>
        <taxon>Enoplea</taxon>
        <taxon>Dorylaimia</taxon>
        <taxon>Trichinellida</taxon>
        <taxon>Trichuridae</taxon>
        <taxon>Trichuris</taxon>
    </lineage>
</organism>